<evidence type="ECO:0000256" key="1">
    <source>
        <dbReference type="SAM" id="MobiDB-lite"/>
    </source>
</evidence>
<reference evidence="2" key="1">
    <citation type="submission" date="2018-06" db="EMBL/GenBank/DDBJ databases">
        <authorList>
            <person name="Zhirakovskaya E."/>
        </authorList>
    </citation>
    <scope>NUCLEOTIDE SEQUENCE</scope>
</reference>
<name>A0A3B0S387_9ZZZZ</name>
<organism evidence="2">
    <name type="scientific">hydrothermal vent metagenome</name>
    <dbReference type="NCBI Taxonomy" id="652676"/>
    <lineage>
        <taxon>unclassified sequences</taxon>
        <taxon>metagenomes</taxon>
        <taxon>ecological metagenomes</taxon>
    </lineage>
</organism>
<accession>A0A3B0S387</accession>
<protein>
    <submittedName>
        <fullName evidence="2">Uncharacterized protein</fullName>
    </submittedName>
</protein>
<gene>
    <name evidence="2" type="ORF">MNBD_ALPHA01-1878</name>
</gene>
<feature type="compositionally biased region" description="Polar residues" evidence="1">
    <location>
        <begin position="138"/>
        <end position="153"/>
    </location>
</feature>
<dbReference type="AlphaFoldDB" id="A0A3B0S387"/>
<feature type="region of interest" description="Disordered" evidence="1">
    <location>
        <begin position="133"/>
        <end position="153"/>
    </location>
</feature>
<evidence type="ECO:0000313" key="2">
    <source>
        <dbReference type="EMBL" id="VAW00705.1"/>
    </source>
</evidence>
<proteinExistence type="predicted"/>
<sequence>MPDNTVSNNTASDDQSLLFPLIHVTRELTHVISEEITLLKTNRPKDVEKLLPHKNQLMASYHKEMTELSVRGGLPAMGNGSAIRDLKHVSREFQSVLTRHTRLVKTLKQISENMIQAISEEVVRNHNQVNRYGADGVRSTNKSPTSITLNQTV</sequence>
<dbReference type="EMBL" id="UOEJ01000136">
    <property type="protein sequence ID" value="VAW00705.1"/>
    <property type="molecule type" value="Genomic_DNA"/>
</dbReference>